<evidence type="ECO:0000313" key="1">
    <source>
        <dbReference type="EMBL" id="MDC3988514.1"/>
    </source>
</evidence>
<dbReference type="InterPro" id="IPR007553">
    <property type="entry name" value="2-thiour_desulf"/>
</dbReference>
<dbReference type="PANTHER" id="PTHR30087">
    <property type="entry name" value="INNER MEMBRANE PROTEIN"/>
    <property type="match status" value="1"/>
</dbReference>
<comment type="caution">
    <text evidence="1">The sequence shown here is derived from an EMBL/GenBank/DDBJ whole genome shotgun (WGS) entry which is preliminary data.</text>
</comment>
<organism evidence="1 2">
    <name type="scientific">Polyangium jinanense</name>
    <dbReference type="NCBI Taxonomy" id="2829994"/>
    <lineage>
        <taxon>Bacteria</taxon>
        <taxon>Pseudomonadati</taxon>
        <taxon>Myxococcota</taxon>
        <taxon>Polyangia</taxon>
        <taxon>Polyangiales</taxon>
        <taxon>Polyangiaceae</taxon>
        <taxon>Polyangium</taxon>
    </lineage>
</organism>
<keyword evidence="2" id="KW-1185">Reference proteome</keyword>
<protein>
    <submittedName>
        <fullName evidence="1">DUF523 domain-containing protein</fullName>
    </submittedName>
</protein>
<dbReference type="Proteomes" id="UP001151081">
    <property type="component" value="Unassembled WGS sequence"/>
</dbReference>
<reference evidence="1 2" key="1">
    <citation type="submission" date="2021-04" db="EMBL/GenBank/DDBJ databases">
        <title>Genome analysis of Polyangium sp.</title>
        <authorList>
            <person name="Li Y."/>
            <person name="Wang J."/>
        </authorList>
    </citation>
    <scope>NUCLEOTIDE SEQUENCE [LARGE SCALE GENOMIC DNA]</scope>
    <source>
        <strain evidence="1 2">SDU14</strain>
    </source>
</reference>
<dbReference type="EMBL" id="JAGTJJ010000075">
    <property type="protein sequence ID" value="MDC3988514.1"/>
    <property type="molecule type" value="Genomic_DNA"/>
</dbReference>
<gene>
    <name evidence="1" type="ORF">KEG57_49060</name>
</gene>
<dbReference type="AlphaFoldDB" id="A0A9X3XDR3"/>
<dbReference type="Pfam" id="PF04463">
    <property type="entry name" value="2-thiour_desulf"/>
    <property type="match status" value="1"/>
</dbReference>
<evidence type="ECO:0000313" key="2">
    <source>
        <dbReference type="Proteomes" id="UP001151081"/>
    </source>
</evidence>
<proteinExistence type="predicted"/>
<dbReference type="RefSeq" id="WP_272428582.1">
    <property type="nucleotide sequence ID" value="NZ_JAGTJJ010000075.1"/>
</dbReference>
<sequence length="158" mass="16342">MKDRSSDDPGAPILVSACLAGRACAYDGNHRARERVLALVREGRAVLVCPEAEGGLGIPRPPAETVGGDGNDVLSGRARVLTDAGDDVTPQYLAGARIAVERARAAGCRLAILKARSPSCGCGAVFDGTFSRTLREGNGVTAAALLREGIEVVTDEEL</sequence>
<name>A0A9X3XDR3_9BACT</name>
<accession>A0A9X3XDR3</accession>
<dbReference type="PANTHER" id="PTHR30087:SF1">
    <property type="entry name" value="HYPOTHETICAL CYTOSOLIC PROTEIN"/>
    <property type="match status" value="1"/>
</dbReference>